<dbReference type="PROSITE" id="PS50921">
    <property type="entry name" value="ANTAR"/>
    <property type="match status" value="1"/>
</dbReference>
<evidence type="ECO:0000313" key="3">
    <source>
        <dbReference type="Proteomes" id="UP000550729"/>
    </source>
</evidence>
<keyword evidence="3" id="KW-1185">Reference proteome</keyword>
<dbReference type="AlphaFoldDB" id="A0A848L818"/>
<dbReference type="InterPro" id="IPR005561">
    <property type="entry name" value="ANTAR"/>
</dbReference>
<dbReference type="SUPFAM" id="SSF55785">
    <property type="entry name" value="PYP-like sensor domain (PAS domain)"/>
    <property type="match status" value="1"/>
</dbReference>
<dbReference type="RefSeq" id="WP_170197126.1">
    <property type="nucleotide sequence ID" value="NZ_JABBNB010000038.1"/>
</dbReference>
<dbReference type="SMART" id="SM01012">
    <property type="entry name" value="ANTAR"/>
    <property type="match status" value="1"/>
</dbReference>
<comment type="caution">
    <text evidence="2">The sequence shown here is derived from an EMBL/GenBank/DDBJ whole genome shotgun (WGS) entry which is preliminary data.</text>
</comment>
<gene>
    <name evidence="2" type="ORF">HH308_25700</name>
</gene>
<feature type="domain" description="ANTAR" evidence="1">
    <location>
        <begin position="116"/>
        <end position="177"/>
    </location>
</feature>
<dbReference type="Proteomes" id="UP000550729">
    <property type="component" value="Unassembled WGS sequence"/>
</dbReference>
<dbReference type="InterPro" id="IPR013655">
    <property type="entry name" value="PAS_fold_3"/>
</dbReference>
<dbReference type="EMBL" id="JABBNB010000038">
    <property type="protein sequence ID" value="NMO04621.1"/>
    <property type="molecule type" value="Genomic_DNA"/>
</dbReference>
<dbReference type="InterPro" id="IPR035965">
    <property type="entry name" value="PAS-like_dom_sf"/>
</dbReference>
<dbReference type="GO" id="GO:0003723">
    <property type="term" value="F:RNA binding"/>
    <property type="evidence" value="ECO:0007669"/>
    <property type="project" value="InterPro"/>
</dbReference>
<evidence type="ECO:0000259" key="1">
    <source>
        <dbReference type="PROSITE" id="PS50921"/>
    </source>
</evidence>
<reference evidence="2 3" key="1">
    <citation type="submission" date="2020-04" db="EMBL/GenBank/DDBJ databases">
        <title>Gordonia sp. nov. TBRC 11910.</title>
        <authorList>
            <person name="Suriyachadkun C."/>
        </authorList>
    </citation>
    <scope>NUCLEOTIDE SEQUENCE [LARGE SCALE GENOMIC DNA]</scope>
    <source>
        <strain evidence="2 3">TBRC 11910</strain>
    </source>
</reference>
<proteinExistence type="predicted"/>
<protein>
    <submittedName>
        <fullName evidence="2">ANTAR domain-containing protein</fullName>
    </submittedName>
</protein>
<sequence>MTLGTEPTSNGGFRTGRFMYFAEGDRWEWSDELARIHGYESAAAVSLSTELLLRHKHPDDRARVADLIHRVRFGREPFSGKHRIVDVNGAIVQVIVVADTMTDGDAVIGTSGYYISLDEPPLIGDVDEIFDRRMLIEQAKGVIRFIYQLDDQRAFDLLVWRSQETNTKIRDLASALCDAFSTVTPSSETRARFDHLLLTAHEACGPDD</sequence>
<organism evidence="2 3">
    <name type="scientific">Gordonia asplenii</name>
    <dbReference type="NCBI Taxonomy" id="2725283"/>
    <lineage>
        <taxon>Bacteria</taxon>
        <taxon>Bacillati</taxon>
        <taxon>Actinomycetota</taxon>
        <taxon>Actinomycetes</taxon>
        <taxon>Mycobacteriales</taxon>
        <taxon>Gordoniaceae</taxon>
        <taxon>Gordonia</taxon>
    </lineage>
</organism>
<dbReference type="InterPro" id="IPR036388">
    <property type="entry name" value="WH-like_DNA-bd_sf"/>
</dbReference>
<accession>A0A848L818</accession>
<dbReference type="Pfam" id="PF03861">
    <property type="entry name" value="ANTAR"/>
    <property type="match status" value="1"/>
</dbReference>
<dbReference type="Pfam" id="PF08447">
    <property type="entry name" value="PAS_3"/>
    <property type="match status" value="1"/>
</dbReference>
<dbReference type="Gene3D" id="1.10.10.10">
    <property type="entry name" value="Winged helix-like DNA-binding domain superfamily/Winged helix DNA-binding domain"/>
    <property type="match status" value="1"/>
</dbReference>
<evidence type="ECO:0000313" key="2">
    <source>
        <dbReference type="EMBL" id="NMO04621.1"/>
    </source>
</evidence>
<name>A0A848L818_9ACTN</name>
<dbReference type="Gene3D" id="3.30.450.20">
    <property type="entry name" value="PAS domain"/>
    <property type="match status" value="1"/>
</dbReference>